<feature type="domain" description="S1 motif" evidence="2">
    <location>
        <begin position="154"/>
        <end position="219"/>
    </location>
</feature>
<dbReference type="InterPro" id="IPR039566">
    <property type="entry name" value="CvfB_S1_st"/>
</dbReference>
<dbReference type="InterPro" id="IPR036388">
    <property type="entry name" value="WH-like_DNA-bd_sf"/>
</dbReference>
<comment type="similarity">
    <text evidence="1">Belongs to the CvfB family.</text>
</comment>
<dbReference type="Proteomes" id="UP000187158">
    <property type="component" value="Unassembled WGS sequence"/>
</dbReference>
<reference evidence="3 4" key="1">
    <citation type="submission" date="2016-11" db="EMBL/GenBank/DDBJ databases">
        <title>Paenibacillus species isolates.</title>
        <authorList>
            <person name="Beno S.M."/>
        </authorList>
    </citation>
    <scope>NUCLEOTIDE SEQUENCE [LARGE SCALE GENOMIC DNA]</scope>
    <source>
        <strain evidence="3 4">FSL H7-0433</strain>
    </source>
</reference>
<dbReference type="Gene3D" id="2.40.50.140">
    <property type="entry name" value="Nucleic acid-binding proteins"/>
    <property type="match status" value="2"/>
</dbReference>
<dbReference type="Pfam" id="PF17783">
    <property type="entry name" value="WHD_CvfB"/>
    <property type="match status" value="1"/>
</dbReference>
<dbReference type="Gene3D" id="1.10.10.10">
    <property type="entry name" value="Winged helix-like DNA-binding domain superfamily/Winged helix DNA-binding domain"/>
    <property type="match status" value="1"/>
</dbReference>
<evidence type="ECO:0000259" key="2">
    <source>
        <dbReference type="PROSITE" id="PS50126"/>
    </source>
</evidence>
<comment type="caution">
    <text evidence="3">The sequence shown here is derived from an EMBL/GenBank/DDBJ whole genome shotgun (WGS) entry which is preliminary data.</text>
</comment>
<evidence type="ECO:0000256" key="1">
    <source>
        <dbReference type="PIRNR" id="PIRNR012524"/>
    </source>
</evidence>
<dbReference type="InterPro" id="IPR012340">
    <property type="entry name" value="NA-bd_OB-fold"/>
</dbReference>
<gene>
    <name evidence="3" type="ORF">BSO21_31130</name>
</gene>
<dbReference type="PROSITE" id="PS50126">
    <property type="entry name" value="S1"/>
    <property type="match status" value="1"/>
</dbReference>
<dbReference type="InterPro" id="IPR003029">
    <property type="entry name" value="S1_domain"/>
</dbReference>
<dbReference type="SUPFAM" id="SSF50249">
    <property type="entry name" value="Nucleic acid-binding proteins"/>
    <property type="match status" value="1"/>
</dbReference>
<accession>A0ABX3GDS6</accession>
<dbReference type="PANTHER" id="PTHR37296">
    <property type="entry name" value="CONSERVED VIRULENCE FACTOR B"/>
    <property type="match status" value="1"/>
</dbReference>
<dbReference type="SMART" id="SM00316">
    <property type="entry name" value="S1"/>
    <property type="match status" value="3"/>
</dbReference>
<dbReference type="PANTHER" id="PTHR37296:SF1">
    <property type="entry name" value="CONSERVED VIRULENCE FACTOR B"/>
    <property type="match status" value="1"/>
</dbReference>
<name>A0ABX3GDS6_9BACL</name>
<proteinExistence type="inferred from homology"/>
<protein>
    <submittedName>
        <fullName evidence="3">RNA-binding protein</fullName>
    </submittedName>
</protein>
<dbReference type="InterPro" id="IPR040764">
    <property type="entry name" value="CvfB_WH"/>
</dbReference>
<sequence>MSLIAGTTVTLHVEREVSPYGFFLNAGDQDVMLHYTELTEKVKAGDKVEVFIFFDTEDRLAATMKKPFLTLGEMALLEVADIHPRLGCFLEMGLGRQLLLPIRELPELPELRPQVGDYVFAIMEHDKQGRLRAKLAGEQELAPLALPAPESWMGQTVTARVYKPLQMGTFVLVDAGVLGFGIIGMVHSSERSRLLRLGEQFEARVSHIREDGRVNLSMGLRKEVGMDVDSAALLEFLNARPGGAMPYSDATPPDIIKQRFGISKSAFKRALGKLMKEGHITQKENWTYLVAKDNEEGTTGGQEETTD</sequence>
<dbReference type="InterPro" id="IPR048587">
    <property type="entry name" value="CvfB_S1_3rd"/>
</dbReference>
<dbReference type="PIRSF" id="PIRSF012524">
    <property type="entry name" value="YitL_S1"/>
    <property type="match status" value="1"/>
</dbReference>
<evidence type="ECO:0000313" key="3">
    <source>
        <dbReference type="EMBL" id="OMD05832.1"/>
    </source>
</evidence>
<dbReference type="InterPro" id="IPR014464">
    <property type="entry name" value="CvfB_fam"/>
</dbReference>
<evidence type="ECO:0000313" key="4">
    <source>
        <dbReference type="Proteomes" id="UP000187158"/>
    </source>
</evidence>
<dbReference type="InterPro" id="IPR048588">
    <property type="entry name" value="CvfB_S1_2nd"/>
</dbReference>
<dbReference type="Pfam" id="PF21191">
    <property type="entry name" value="CvfB_1st"/>
    <property type="match status" value="1"/>
</dbReference>
<dbReference type="Pfam" id="PF21543">
    <property type="entry name" value="CvfB_2nd"/>
    <property type="match status" value="1"/>
</dbReference>
<dbReference type="EMBL" id="MPVP01000447">
    <property type="protein sequence ID" value="OMD05832.1"/>
    <property type="molecule type" value="Genomic_DNA"/>
</dbReference>
<dbReference type="Pfam" id="PF13509">
    <property type="entry name" value="S1_2"/>
    <property type="match status" value="1"/>
</dbReference>
<keyword evidence="4" id="KW-1185">Reference proteome</keyword>
<dbReference type="RefSeq" id="WP_076220668.1">
    <property type="nucleotide sequence ID" value="NZ_MPTJ01000035.1"/>
</dbReference>
<organism evidence="3 4">
    <name type="scientific">Paenibacillus odorifer</name>
    <dbReference type="NCBI Taxonomy" id="189426"/>
    <lineage>
        <taxon>Bacteria</taxon>
        <taxon>Bacillati</taxon>
        <taxon>Bacillota</taxon>
        <taxon>Bacilli</taxon>
        <taxon>Bacillales</taxon>
        <taxon>Paenibacillaceae</taxon>
        <taxon>Paenibacillus</taxon>
    </lineage>
</organism>